<dbReference type="FunFam" id="1.10.1060.10:FF:000007">
    <property type="entry name" value="Dihydropyrimidine dehydrogenase [NADP(+)]"/>
    <property type="match status" value="1"/>
</dbReference>
<evidence type="ECO:0000256" key="17">
    <source>
        <dbReference type="ARBA" id="ARBA00052371"/>
    </source>
</evidence>
<dbReference type="EC" id="1.3.1.2" evidence="18"/>
<dbReference type="VEuPathDB" id="VectorBase:CSON004180"/>
<proteinExistence type="inferred from homology"/>
<dbReference type="UniPathway" id="UPA00070"/>
<evidence type="ECO:0000256" key="4">
    <source>
        <dbReference type="ARBA" id="ARBA00004725"/>
    </source>
</evidence>
<dbReference type="EMBL" id="UFQT01000180">
    <property type="protein sequence ID" value="SSX21211.1"/>
    <property type="molecule type" value="Genomic_DNA"/>
</dbReference>
<dbReference type="InterPro" id="IPR023753">
    <property type="entry name" value="FAD/NAD-binding_dom"/>
</dbReference>
<sequence length="1041" mass="113151">MSSCGEVMLSKELPDIENILALNPRVATKASVVPTVVTKKVKQHWKRNGDKSCNSCPSLTNDFSDIKHTTLSERGALREAARCLKCADAPCQKSCPTQLDIKSFITSIGNKNYYGAAKAIFSDNPLGLTCGMVCPVSDLCVGGCNLQAAEEGPINIGGLQHFATEVFKKMGLKQILSPNLKPLKRENAKIRLLGGGPASLSCATFLGRLGYKNIVVYEKRDYLGGLSASEIPQYRLPFDVVDFEISLVKDLGVQFETGRALSTSDITIQKLLDEKTDAIFLGIGLPQPKIDKVFEGLNVSNGFYTSKDFLPLVASGSKPGMCACKSTSLPTLTGNVIVLGAGDTAFDCATSALRCGARKVFVVFRKGSSNIRAVPEEVELAREEKCEFIPFMTPSQVIVRDGKICAAEFYRTEQNENGEWIVDKDQIVRLKANYVISAFGSGLNDQDLIDAIKPVPLNKWNLPIVDTKTHQTQIPNIFCGGDLAGNAETTVESVNDGKTAAWYIHCYLENLPFDTPPELPLFYTEIDNVDISVEVCGVKFENPFGLASAPPTTSTAMIRRAFEQGWGFAVTKTFSLEKDVVTNVSPRIVRGVTSGHNYGPQQGSFLNIELISEKCTEYWLRGITELVRDFPNKVVVASIMCAYDKDDWTRLAKMAEAAGAQMLELNLSCPHGMGERGMGLACGQQPELVYNISLWVRDAVKIPFFVKLTPNITEISEIAEAAFKGKADGVSAINTVSGLMSLKPNSDPWPAVGINKRTTYGGVSGNATRPMALRAISSIGNKFPGFPIMGIGGIDSAEVALQFIQAGAPILQVCSAVQNQDFTVVEDYITGLKALLYLEANPPPGTGQWEGQSPPTGKIQKGKPVVPLKDEDGKPILHFGPYIKKREEKLAQLRLEKGPIKIIIILDLNSQNGTNSSNSENSHTNGINPVPKIKDVLGRALPKIGKYNDLDNKKQVVALIDDDLCINCGKCYMTCNDSGYQAIKFDAETHIPHVTDDCTGCTLCLSVCPVIDCISMVPKQIPHVIKRGLSKEVWKVHPLSQ</sequence>
<keyword evidence="7 18" id="KW-0285">Flavoprotein</keyword>
<dbReference type="InterPro" id="IPR001295">
    <property type="entry name" value="Dihydroorotate_DH_CS"/>
</dbReference>
<evidence type="ECO:0000256" key="14">
    <source>
        <dbReference type="ARBA" id="ARBA00023002"/>
    </source>
</evidence>
<dbReference type="CDD" id="cd02940">
    <property type="entry name" value="DHPD_FMN"/>
    <property type="match status" value="1"/>
</dbReference>
<comment type="cofactor">
    <cofactor evidence="1 18">
        <name>FMN</name>
        <dbReference type="ChEBI" id="CHEBI:58210"/>
    </cofactor>
</comment>
<keyword evidence="8 18" id="KW-0288">FMN</keyword>
<dbReference type="InterPro" id="IPR036188">
    <property type="entry name" value="FAD/NAD-bd_sf"/>
</dbReference>
<evidence type="ECO:0000256" key="3">
    <source>
        <dbReference type="ARBA" id="ARBA00004668"/>
    </source>
</evidence>
<dbReference type="PROSITE" id="PS51379">
    <property type="entry name" value="4FE4S_FER_2"/>
    <property type="match status" value="2"/>
</dbReference>
<dbReference type="GO" id="GO:0002058">
    <property type="term" value="F:uracil binding"/>
    <property type="evidence" value="ECO:0007669"/>
    <property type="project" value="TreeGrafter"/>
</dbReference>
<evidence type="ECO:0000256" key="13">
    <source>
        <dbReference type="ARBA" id="ARBA00022857"/>
    </source>
</evidence>
<evidence type="ECO:0000256" key="2">
    <source>
        <dbReference type="ARBA" id="ARBA00001974"/>
    </source>
</evidence>
<dbReference type="Pfam" id="PF07992">
    <property type="entry name" value="Pyr_redox_2"/>
    <property type="match status" value="1"/>
</dbReference>
<keyword evidence="6 18" id="KW-0004">4Fe-4S</keyword>
<dbReference type="PRINTS" id="PR00419">
    <property type="entry name" value="ADXRDTASE"/>
</dbReference>
<dbReference type="GO" id="GO:0017113">
    <property type="term" value="F:dihydropyrimidine dehydrogenase (NADP+) activity"/>
    <property type="evidence" value="ECO:0007669"/>
    <property type="project" value="UniProtKB-EC"/>
</dbReference>
<dbReference type="SUPFAM" id="SSF46548">
    <property type="entry name" value="alpha-helical ferredoxin"/>
    <property type="match status" value="1"/>
</dbReference>
<dbReference type="GO" id="GO:0004152">
    <property type="term" value="F:dihydroorotate dehydrogenase activity"/>
    <property type="evidence" value="ECO:0007669"/>
    <property type="project" value="UniProtKB-ARBA"/>
</dbReference>
<keyword evidence="9" id="KW-0479">Metal-binding</keyword>
<dbReference type="GO" id="GO:0006212">
    <property type="term" value="P:uracil catabolic process"/>
    <property type="evidence" value="ECO:0007669"/>
    <property type="project" value="TreeGrafter"/>
</dbReference>
<reference evidence="20" key="1">
    <citation type="submission" date="2018-07" db="EMBL/GenBank/DDBJ databases">
        <authorList>
            <person name="Quirk P.G."/>
            <person name="Krulwich T.A."/>
        </authorList>
    </citation>
    <scope>NUCLEOTIDE SEQUENCE</scope>
</reference>
<dbReference type="UniPathway" id="UPA00131"/>
<dbReference type="GO" id="GO:0005829">
    <property type="term" value="C:cytosol"/>
    <property type="evidence" value="ECO:0007669"/>
    <property type="project" value="TreeGrafter"/>
</dbReference>
<dbReference type="Pfam" id="PF01180">
    <property type="entry name" value="DHO_dh"/>
    <property type="match status" value="1"/>
</dbReference>
<comment type="similarity">
    <text evidence="5 18">Belongs to the dihydropyrimidine dehydrogenase family.</text>
</comment>
<dbReference type="InterPro" id="IPR017896">
    <property type="entry name" value="4Fe4S_Fe-S-bd"/>
</dbReference>
<evidence type="ECO:0000256" key="15">
    <source>
        <dbReference type="ARBA" id="ARBA00023004"/>
    </source>
</evidence>
<dbReference type="GO" id="GO:0050661">
    <property type="term" value="F:NADP binding"/>
    <property type="evidence" value="ECO:0007669"/>
    <property type="project" value="TreeGrafter"/>
</dbReference>
<dbReference type="InterPro" id="IPR017900">
    <property type="entry name" value="4Fe4S_Fe_S_CS"/>
</dbReference>
<comment type="pathway">
    <text evidence="3 18">Amino-acid biosynthesis; beta-alanine biosynthesis.</text>
</comment>
<name>A0A336LVY6_CULSO</name>
<organism evidence="20">
    <name type="scientific">Culicoides sonorensis</name>
    <name type="common">Biting midge</name>
    <dbReference type="NCBI Taxonomy" id="179676"/>
    <lineage>
        <taxon>Eukaryota</taxon>
        <taxon>Metazoa</taxon>
        <taxon>Ecdysozoa</taxon>
        <taxon>Arthropoda</taxon>
        <taxon>Hexapoda</taxon>
        <taxon>Insecta</taxon>
        <taxon>Pterygota</taxon>
        <taxon>Neoptera</taxon>
        <taxon>Endopterygota</taxon>
        <taxon>Diptera</taxon>
        <taxon>Nematocera</taxon>
        <taxon>Chironomoidea</taxon>
        <taxon>Ceratopogonidae</taxon>
        <taxon>Ceratopogoninae</taxon>
        <taxon>Culicoides</taxon>
        <taxon>Monoculicoides</taxon>
    </lineage>
</organism>
<gene>
    <name evidence="20" type="primary">CSON004180</name>
</gene>
<dbReference type="FunFam" id="3.50.50.60:FF:000061">
    <property type="entry name" value="Dihydropyrimidine dehydrogenase [NADP(+)]"/>
    <property type="match status" value="1"/>
</dbReference>
<evidence type="ECO:0000256" key="6">
    <source>
        <dbReference type="ARBA" id="ARBA00022485"/>
    </source>
</evidence>
<dbReference type="InterPro" id="IPR009051">
    <property type="entry name" value="Helical_ferredxn"/>
</dbReference>
<dbReference type="GO" id="GO:0046872">
    <property type="term" value="F:metal ion binding"/>
    <property type="evidence" value="ECO:0007669"/>
    <property type="project" value="UniProtKB-KW"/>
</dbReference>
<accession>A0A336LVY6</accession>
<dbReference type="AlphaFoldDB" id="A0A336LVY6"/>
<dbReference type="Gene3D" id="3.20.20.70">
    <property type="entry name" value="Aldolase class I"/>
    <property type="match status" value="1"/>
</dbReference>
<keyword evidence="16" id="KW-0411">Iron-sulfur</keyword>
<dbReference type="SUPFAM" id="SSF54862">
    <property type="entry name" value="4Fe-4S ferredoxins"/>
    <property type="match status" value="1"/>
</dbReference>
<evidence type="ECO:0000256" key="9">
    <source>
        <dbReference type="ARBA" id="ARBA00022723"/>
    </source>
</evidence>
<keyword evidence="11" id="KW-0547">Nucleotide-binding</keyword>
<evidence type="ECO:0000256" key="10">
    <source>
        <dbReference type="ARBA" id="ARBA00022737"/>
    </source>
</evidence>
<keyword evidence="13 18" id="KW-0521">NADP</keyword>
<dbReference type="InterPro" id="IPR013785">
    <property type="entry name" value="Aldolase_TIM"/>
</dbReference>
<keyword evidence="10" id="KW-0677">Repeat</keyword>
<evidence type="ECO:0000259" key="19">
    <source>
        <dbReference type="PROSITE" id="PS51379"/>
    </source>
</evidence>
<evidence type="ECO:0000256" key="8">
    <source>
        <dbReference type="ARBA" id="ARBA00022643"/>
    </source>
</evidence>
<dbReference type="GO" id="GO:0019483">
    <property type="term" value="P:beta-alanine biosynthetic process"/>
    <property type="evidence" value="ECO:0007669"/>
    <property type="project" value="UniProtKB-UniPathway"/>
</dbReference>
<dbReference type="PROSITE" id="PS00198">
    <property type="entry name" value="4FE4S_FER_1"/>
    <property type="match status" value="1"/>
</dbReference>
<comment type="cofactor">
    <cofactor evidence="2 18">
        <name>FAD</name>
        <dbReference type="ChEBI" id="CHEBI:57692"/>
    </cofactor>
</comment>
<protein>
    <recommendedName>
        <fullName evidence="18">Dihydropyrimidine dehydrogenase [NADP(+)]</fullName>
        <shortName evidence="18">DHPDHase</shortName>
        <shortName evidence="18">DPD</shortName>
        <ecNumber evidence="18">1.3.1.2</ecNumber>
    </recommendedName>
    <alternativeName>
        <fullName evidence="18">Dihydrothymine dehydrogenase</fullName>
    </alternativeName>
    <alternativeName>
        <fullName evidence="18">Dihydrouracil dehydrogenase</fullName>
    </alternativeName>
</protein>
<dbReference type="GO" id="GO:0044205">
    <property type="term" value="P:'de novo' UMP biosynthetic process"/>
    <property type="evidence" value="ECO:0007669"/>
    <property type="project" value="UniProtKB-UniPathway"/>
</dbReference>
<comment type="function">
    <text evidence="18">Involved in pyrimidine base degradation. Catalyzes the reduction of uracil and thymine.</text>
</comment>
<feature type="domain" description="4Fe-4S ferredoxin-type" evidence="19">
    <location>
        <begin position="989"/>
        <end position="1019"/>
    </location>
</feature>
<evidence type="ECO:0000256" key="7">
    <source>
        <dbReference type="ARBA" id="ARBA00022630"/>
    </source>
</evidence>
<comment type="cofactor">
    <cofactor evidence="18">
        <name>[4Fe-4S] cluster</name>
        <dbReference type="ChEBI" id="CHEBI:49883"/>
    </cofactor>
    <text evidence="18">Binds 4 [4Fe-4S] clusters. Contains approximately 16 iron atoms per subunit.</text>
</comment>
<evidence type="ECO:0000256" key="16">
    <source>
        <dbReference type="ARBA" id="ARBA00023014"/>
    </source>
</evidence>
<evidence type="ECO:0000256" key="12">
    <source>
        <dbReference type="ARBA" id="ARBA00022827"/>
    </source>
</evidence>
<evidence type="ECO:0000313" key="20">
    <source>
        <dbReference type="EMBL" id="SSX21211.1"/>
    </source>
</evidence>
<dbReference type="GO" id="GO:0051539">
    <property type="term" value="F:4 iron, 4 sulfur cluster binding"/>
    <property type="evidence" value="ECO:0007669"/>
    <property type="project" value="UniProtKB-KW"/>
</dbReference>
<evidence type="ECO:0000256" key="11">
    <source>
        <dbReference type="ARBA" id="ARBA00022741"/>
    </source>
</evidence>
<dbReference type="PANTHER" id="PTHR43073:SF2">
    <property type="entry name" value="DIHYDROPYRIMIDINE DEHYDROGENASE [NADP(+)]"/>
    <property type="match status" value="1"/>
</dbReference>
<evidence type="ECO:0000256" key="1">
    <source>
        <dbReference type="ARBA" id="ARBA00001917"/>
    </source>
</evidence>
<dbReference type="Gene3D" id="3.50.50.60">
    <property type="entry name" value="FAD/NAD(P)-binding domain"/>
    <property type="match status" value="2"/>
</dbReference>
<dbReference type="PROSITE" id="PS00912">
    <property type="entry name" value="DHODEHASE_2"/>
    <property type="match status" value="1"/>
</dbReference>
<comment type="pathway">
    <text evidence="4">Pyrimidine metabolism; UMP biosynthesis via de novo pathway.</text>
</comment>
<keyword evidence="12 18" id="KW-0274">FAD</keyword>
<feature type="domain" description="4Fe-4S ferredoxin-type" evidence="19">
    <location>
        <begin position="956"/>
        <end position="988"/>
    </location>
</feature>
<dbReference type="Pfam" id="PF14697">
    <property type="entry name" value="Fer4_21"/>
    <property type="match status" value="1"/>
</dbReference>
<dbReference type="GO" id="GO:0006210">
    <property type="term" value="P:thymine catabolic process"/>
    <property type="evidence" value="ECO:0007669"/>
    <property type="project" value="TreeGrafter"/>
</dbReference>
<dbReference type="SUPFAM" id="SSF51395">
    <property type="entry name" value="FMN-linked oxidoreductases"/>
    <property type="match status" value="1"/>
</dbReference>
<dbReference type="FunFam" id="3.30.70.20:FF:000023">
    <property type="entry name" value="Dihydropyrimidine dehydrogenase [NADP(+)]"/>
    <property type="match status" value="1"/>
</dbReference>
<keyword evidence="15 18" id="KW-0408">Iron</keyword>
<dbReference type="SUPFAM" id="SSF51971">
    <property type="entry name" value="Nucleotide-binding domain"/>
    <property type="match status" value="1"/>
</dbReference>
<evidence type="ECO:0000256" key="5">
    <source>
        <dbReference type="ARBA" id="ARBA00010804"/>
    </source>
</evidence>
<keyword evidence="14 18" id="KW-0560">Oxidoreductase</keyword>
<evidence type="ECO:0000256" key="18">
    <source>
        <dbReference type="RuleBase" id="RU364041"/>
    </source>
</evidence>
<dbReference type="GO" id="GO:0006207">
    <property type="term" value="P:'de novo' pyrimidine nucleobase biosynthetic process"/>
    <property type="evidence" value="ECO:0007669"/>
    <property type="project" value="InterPro"/>
</dbReference>
<dbReference type="FunFam" id="3.20.20.70:FF:000027">
    <property type="entry name" value="Dihydropyrimidine dehydrogenase [NADP(+)]"/>
    <property type="match status" value="1"/>
</dbReference>
<dbReference type="InterPro" id="IPR005720">
    <property type="entry name" value="Dihydroorotate_DH_cat"/>
</dbReference>
<comment type="catalytic activity">
    <reaction evidence="17 18">
        <text>5,6-dihydrouracil + NADP(+) = uracil + NADPH + H(+)</text>
        <dbReference type="Rhea" id="RHEA:18093"/>
        <dbReference type="ChEBI" id="CHEBI:15378"/>
        <dbReference type="ChEBI" id="CHEBI:15901"/>
        <dbReference type="ChEBI" id="CHEBI:17568"/>
        <dbReference type="ChEBI" id="CHEBI:57783"/>
        <dbReference type="ChEBI" id="CHEBI:58349"/>
        <dbReference type="EC" id="1.3.1.2"/>
    </reaction>
</comment>
<dbReference type="InterPro" id="IPR028261">
    <property type="entry name" value="DPD_II"/>
</dbReference>
<dbReference type="Gene3D" id="3.30.70.20">
    <property type="match status" value="1"/>
</dbReference>
<dbReference type="Pfam" id="PF14691">
    <property type="entry name" value="Fer4_20"/>
    <property type="match status" value="1"/>
</dbReference>
<dbReference type="PANTHER" id="PTHR43073">
    <property type="entry name" value="DIHYDROPYRIMIDINE DEHYDROGENASE [NADP(+)]"/>
    <property type="match status" value="1"/>
</dbReference>
<dbReference type="Gene3D" id="1.10.1060.10">
    <property type="entry name" value="Alpha-helical ferredoxin"/>
    <property type="match status" value="1"/>
</dbReference>